<accession>A0A9D1JEA9</accession>
<feature type="region of interest" description="Disordered" evidence="1">
    <location>
        <begin position="25"/>
        <end position="52"/>
    </location>
</feature>
<evidence type="ECO:0000313" key="2">
    <source>
        <dbReference type="EMBL" id="HIR90062.1"/>
    </source>
</evidence>
<reference evidence="2" key="2">
    <citation type="journal article" date="2021" name="PeerJ">
        <title>Extensive microbial diversity within the chicken gut microbiome revealed by metagenomics and culture.</title>
        <authorList>
            <person name="Gilroy R."/>
            <person name="Ravi A."/>
            <person name="Getino M."/>
            <person name="Pursley I."/>
            <person name="Horton D.L."/>
            <person name="Alikhan N.F."/>
            <person name="Baker D."/>
            <person name="Gharbi K."/>
            <person name="Hall N."/>
            <person name="Watson M."/>
            <person name="Adriaenssens E.M."/>
            <person name="Foster-Nyarko E."/>
            <person name="Jarju S."/>
            <person name="Secka A."/>
            <person name="Antonio M."/>
            <person name="Oren A."/>
            <person name="Chaudhuri R.R."/>
            <person name="La Ragione R."/>
            <person name="Hildebrand F."/>
            <person name="Pallen M.J."/>
        </authorList>
    </citation>
    <scope>NUCLEOTIDE SEQUENCE</scope>
    <source>
        <strain evidence="2">ChiW13-3771</strain>
    </source>
</reference>
<dbReference type="AlphaFoldDB" id="A0A9D1JEA9"/>
<evidence type="ECO:0000256" key="1">
    <source>
        <dbReference type="SAM" id="MobiDB-lite"/>
    </source>
</evidence>
<comment type="caution">
    <text evidence="2">The sequence shown here is derived from an EMBL/GenBank/DDBJ whole genome shotgun (WGS) entry which is preliminary data.</text>
</comment>
<gene>
    <name evidence="2" type="ORF">IAC96_14050</name>
</gene>
<evidence type="ECO:0000313" key="3">
    <source>
        <dbReference type="Proteomes" id="UP000824201"/>
    </source>
</evidence>
<dbReference type="Proteomes" id="UP000824201">
    <property type="component" value="Unassembled WGS sequence"/>
</dbReference>
<name>A0A9D1JEA9_9FIRM</name>
<sequence>MKNIYEEPKLEVIKFNIKETIMTIDGTDPAGSGDASEMGQGGEVPPPFNDTF</sequence>
<proteinExistence type="predicted"/>
<dbReference type="EMBL" id="DVHN01000196">
    <property type="protein sequence ID" value="HIR90062.1"/>
    <property type="molecule type" value="Genomic_DNA"/>
</dbReference>
<protein>
    <submittedName>
        <fullName evidence="2">Uncharacterized protein</fullName>
    </submittedName>
</protein>
<organism evidence="2 3">
    <name type="scientific">Candidatus Fimimorpha faecalis</name>
    <dbReference type="NCBI Taxonomy" id="2840824"/>
    <lineage>
        <taxon>Bacteria</taxon>
        <taxon>Bacillati</taxon>
        <taxon>Bacillota</taxon>
        <taxon>Clostridia</taxon>
        <taxon>Eubacteriales</taxon>
        <taxon>Candidatus Fimimorpha</taxon>
    </lineage>
</organism>
<reference evidence="2" key="1">
    <citation type="submission" date="2020-10" db="EMBL/GenBank/DDBJ databases">
        <authorList>
            <person name="Gilroy R."/>
        </authorList>
    </citation>
    <scope>NUCLEOTIDE SEQUENCE</scope>
    <source>
        <strain evidence="2">ChiW13-3771</strain>
    </source>
</reference>